<sequence length="111" mass="12220">MVRNQTPETDAEPPSIDSEPIVRLFDNPSNVRILVVLADAAGAALPPGDIAEQANIDRSAWYRNKDELLELGVIEEAGEVGNTQTYRFATDTEAYQGFTHLYDGLIDQVND</sequence>
<evidence type="ECO:0000256" key="1">
    <source>
        <dbReference type="SAM" id="MobiDB-lite"/>
    </source>
</evidence>
<dbReference type="AlphaFoldDB" id="U2DY68"/>
<name>U2DY68_9EURY</name>
<dbReference type="EMBL" id="AFNT02000044">
    <property type="protein sequence ID" value="ERJ05118.1"/>
    <property type="molecule type" value="Genomic_DNA"/>
</dbReference>
<reference evidence="2 3" key="1">
    <citation type="journal article" date="2011" name="J. Bacteriol.">
        <title>Genome sequence of Halorhabdus tiamatea, the first archaeon isolated from a deep-sea anoxic brine lake.</title>
        <authorList>
            <person name="Antunes A."/>
            <person name="Alam I."/>
            <person name="Bajic V.B."/>
            <person name="Stingl U."/>
        </authorList>
    </citation>
    <scope>NUCLEOTIDE SEQUENCE [LARGE SCALE GENOMIC DNA]</scope>
    <source>
        <strain evidence="2 3">SARL4B</strain>
    </source>
</reference>
<dbReference type="RefSeq" id="WP_008526615.1">
    <property type="nucleotide sequence ID" value="NZ_AFNT02000044.1"/>
</dbReference>
<dbReference type="InterPro" id="IPR036390">
    <property type="entry name" value="WH_DNA-bd_sf"/>
</dbReference>
<evidence type="ECO:0000313" key="2">
    <source>
        <dbReference type="EMBL" id="ERJ05118.1"/>
    </source>
</evidence>
<accession>U2DY68</accession>
<dbReference type="InterPro" id="IPR036388">
    <property type="entry name" value="WH-like_DNA-bd_sf"/>
</dbReference>
<dbReference type="SUPFAM" id="SSF46785">
    <property type="entry name" value="Winged helix' DNA-binding domain"/>
    <property type="match status" value="1"/>
</dbReference>
<protein>
    <submittedName>
        <fullName evidence="2">Uncharacterized protein</fullName>
    </submittedName>
</protein>
<reference evidence="2 3" key="2">
    <citation type="journal article" date="2013" name="PLoS ONE">
        <title>INDIGO - INtegrated Data Warehouse of MIcrobial GenOmes with Examples from the Red Sea Extremophiles.</title>
        <authorList>
            <person name="Alam I."/>
            <person name="Antunes A."/>
            <person name="Kamau A.A."/>
            <person name="Ba Alawi W."/>
            <person name="Kalkatawi M."/>
            <person name="Stingl U."/>
            <person name="Bajic V.B."/>
        </authorList>
    </citation>
    <scope>NUCLEOTIDE SEQUENCE [LARGE SCALE GENOMIC DNA]</scope>
    <source>
        <strain evidence="2 3">SARL4B</strain>
    </source>
</reference>
<dbReference type="Gene3D" id="1.10.10.10">
    <property type="entry name" value="Winged helix-like DNA-binding domain superfamily/Winged helix DNA-binding domain"/>
    <property type="match status" value="1"/>
</dbReference>
<gene>
    <name evidence="2" type="ORF">HLRTI_002917</name>
</gene>
<dbReference type="Proteomes" id="UP000003861">
    <property type="component" value="Unassembled WGS sequence"/>
</dbReference>
<evidence type="ECO:0000313" key="3">
    <source>
        <dbReference type="Proteomes" id="UP000003861"/>
    </source>
</evidence>
<feature type="region of interest" description="Disordered" evidence="1">
    <location>
        <begin position="1"/>
        <end position="21"/>
    </location>
</feature>
<organism evidence="2 3">
    <name type="scientific">Halorhabdus tiamatea SARL4B</name>
    <dbReference type="NCBI Taxonomy" id="1033806"/>
    <lineage>
        <taxon>Archaea</taxon>
        <taxon>Methanobacteriati</taxon>
        <taxon>Methanobacteriota</taxon>
        <taxon>Stenosarchaea group</taxon>
        <taxon>Halobacteria</taxon>
        <taxon>Halobacteriales</taxon>
        <taxon>Haloarculaceae</taxon>
        <taxon>Halorhabdus</taxon>
    </lineage>
</organism>
<comment type="caution">
    <text evidence="2">The sequence shown here is derived from an EMBL/GenBank/DDBJ whole genome shotgun (WGS) entry which is preliminary data.</text>
</comment>
<proteinExistence type="predicted"/>